<sequence length="397" mass="44879">MKIGDISKDIEISEDDFALLITIQFTAIIFGKFFMSTIVDFTLPNRFLSISLLIVSCGLIVLTQISTFLSLSVVIFIISFVQSGGWGIISKLCKIHFLESFVPVLLGYLLNAGSISGIFYAFDNSEIWKDRCYVATCVGVVLSLISFIIFSYKSIPKDDGKKKIVEDKGFKEIYTNQDILNVALGYFFVLQCRSLAETRGQKYLLQFPEIDVKKANLYYDIGGFFGGAISGLIASSSEFNFYTEASIIITLVGTGAFFMDTPPFIPLFGVIGFFIIASMNFMENTCVRKVPFKSMGKCTAFVSTIANCGSMTVGLPFEYFIKYSSYKIIPQIFIIETIFYISYKMVQINNKYYKKSTKNDEKVENETEEEIKDDKTIKKEINKRIIQSRVIKRNKKS</sequence>
<feature type="transmembrane region" description="Helical" evidence="5">
    <location>
        <begin position="328"/>
        <end position="346"/>
    </location>
</feature>
<feature type="transmembrane region" description="Helical" evidence="5">
    <location>
        <begin position="101"/>
        <end position="121"/>
    </location>
</feature>
<dbReference type="AlphaFoldDB" id="A0A0N4ZCZ1"/>
<dbReference type="Proteomes" id="UP000038045">
    <property type="component" value="Unplaced"/>
</dbReference>
<keyword evidence="4 5" id="KW-0472">Membrane</keyword>
<dbReference type="STRING" id="131310.A0A0N4ZCZ1"/>
<dbReference type="Pfam" id="PF07690">
    <property type="entry name" value="MFS_1"/>
    <property type="match status" value="1"/>
</dbReference>
<organism evidence="6 7">
    <name type="scientific">Parastrongyloides trichosuri</name>
    <name type="common">Possum-specific nematode worm</name>
    <dbReference type="NCBI Taxonomy" id="131310"/>
    <lineage>
        <taxon>Eukaryota</taxon>
        <taxon>Metazoa</taxon>
        <taxon>Ecdysozoa</taxon>
        <taxon>Nematoda</taxon>
        <taxon>Chromadorea</taxon>
        <taxon>Rhabditida</taxon>
        <taxon>Tylenchina</taxon>
        <taxon>Panagrolaimomorpha</taxon>
        <taxon>Strongyloidoidea</taxon>
        <taxon>Strongyloididae</taxon>
        <taxon>Parastrongyloides</taxon>
    </lineage>
</organism>
<dbReference type="Gene3D" id="1.20.1250.20">
    <property type="entry name" value="MFS general substrate transporter like domains"/>
    <property type="match status" value="2"/>
</dbReference>
<evidence type="ECO:0000313" key="6">
    <source>
        <dbReference type="Proteomes" id="UP000038045"/>
    </source>
</evidence>
<evidence type="ECO:0000256" key="2">
    <source>
        <dbReference type="ARBA" id="ARBA00022692"/>
    </source>
</evidence>
<feature type="transmembrane region" description="Helical" evidence="5">
    <location>
        <begin position="133"/>
        <end position="152"/>
    </location>
</feature>
<dbReference type="PANTHER" id="PTHR43826">
    <property type="entry name" value="GLUCOSE-6-PHOSPHATE EXCHANGER SLC37A4"/>
    <property type="match status" value="1"/>
</dbReference>
<keyword evidence="6" id="KW-1185">Reference proteome</keyword>
<feature type="transmembrane region" description="Helical" evidence="5">
    <location>
        <begin position="216"/>
        <end position="234"/>
    </location>
</feature>
<evidence type="ECO:0000256" key="3">
    <source>
        <dbReference type="ARBA" id="ARBA00022989"/>
    </source>
</evidence>
<feature type="transmembrane region" description="Helical" evidence="5">
    <location>
        <begin position="294"/>
        <end position="316"/>
    </location>
</feature>
<evidence type="ECO:0000256" key="4">
    <source>
        <dbReference type="ARBA" id="ARBA00023136"/>
    </source>
</evidence>
<reference evidence="7" key="1">
    <citation type="submission" date="2017-02" db="UniProtKB">
        <authorList>
            <consortium name="WormBaseParasite"/>
        </authorList>
    </citation>
    <scope>IDENTIFICATION</scope>
</reference>
<dbReference type="SUPFAM" id="SSF103473">
    <property type="entry name" value="MFS general substrate transporter"/>
    <property type="match status" value="1"/>
</dbReference>
<keyword evidence="3 5" id="KW-1133">Transmembrane helix</keyword>
<name>A0A0N4ZCZ1_PARTI</name>
<dbReference type="InterPro" id="IPR036259">
    <property type="entry name" value="MFS_trans_sf"/>
</dbReference>
<keyword evidence="2 5" id="KW-0812">Transmembrane</keyword>
<dbReference type="GO" id="GO:0061513">
    <property type="term" value="F:glucose 6-phosphate:phosphate antiporter activity"/>
    <property type="evidence" value="ECO:0007669"/>
    <property type="project" value="TreeGrafter"/>
</dbReference>
<dbReference type="GO" id="GO:0005789">
    <property type="term" value="C:endoplasmic reticulum membrane"/>
    <property type="evidence" value="ECO:0007669"/>
    <property type="project" value="TreeGrafter"/>
</dbReference>
<proteinExistence type="predicted"/>
<dbReference type="PANTHER" id="PTHR43826:SF3">
    <property type="entry name" value="GLUCOSE-6-PHOSPHATE EXCHANGER SLC37A4"/>
    <property type="match status" value="1"/>
</dbReference>
<comment type="subcellular location">
    <subcellularLocation>
        <location evidence="1">Endomembrane system</location>
        <topology evidence="1">Multi-pass membrane protein</topology>
    </subcellularLocation>
</comment>
<dbReference type="InterPro" id="IPR051337">
    <property type="entry name" value="OPA_Antiporter"/>
</dbReference>
<dbReference type="WBParaSite" id="PTRK_0000541600.1">
    <property type="protein sequence ID" value="PTRK_0000541600.1"/>
    <property type="gene ID" value="PTRK_0000541600"/>
</dbReference>
<dbReference type="InterPro" id="IPR011701">
    <property type="entry name" value="MFS"/>
</dbReference>
<evidence type="ECO:0000256" key="1">
    <source>
        <dbReference type="ARBA" id="ARBA00004127"/>
    </source>
</evidence>
<feature type="transmembrane region" description="Helical" evidence="5">
    <location>
        <begin position="241"/>
        <end position="258"/>
    </location>
</feature>
<evidence type="ECO:0000256" key="5">
    <source>
        <dbReference type="SAM" id="Phobius"/>
    </source>
</evidence>
<protein>
    <submittedName>
        <fullName evidence="7">MFS domain-containing protein</fullName>
    </submittedName>
</protein>
<evidence type="ECO:0000313" key="7">
    <source>
        <dbReference type="WBParaSite" id="PTRK_0000541600.1"/>
    </source>
</evidence>
<dbReference type="GO" id="GO:0035435">
    <property type="term" value="P:phosphate ion transmembrane transport"/>
    <property type="evidence" value="ECO:0007669"/>
    <property type="project" value="TreeGrafter"/>
</dbReference>
<feature type="transmembrane region" description="Helical" evidence="5">
    <location>
        <begin position="17"/>
        <end position="35"/>
    </location>
</feature>
<accession>A0A0N4ZCZ1</accession>